<dbReference type="Pfam" id="PF13191">
    <property type="entry name" value="AAA_16"/>
    <property type="match status" value="1"/>
</dbReference>
<evidence type="ECO:0000313" key="4">
    <source>
        <dbReference type="Proteomes" id="UP000179627"/>
    </source>
</evidence>
<dbReference type="GO" id="GO:0006355">
    <property type="term" value="P:regulation of DNA-templated transcription"/>
    <property type="evidence" value="ECO:0007669"/>
    <property type="project" value="InterPro"/>
</dbReference>
<sequence>MDLLERDREVAVVRAAIDGATAGQGSGVAVAGESGAGKSALLAAARAAAPGPRFLLGGCDPLLTPRPLGPFRDIAAAAGLGPLLPGEDRATGQEAGGRGAEPPLAVRRPSSVVRERARAHRWDELASAGYSSLDVEQRRYRDAEHVLDESLPFTVARGLTNAEIATRLYISVKTADHRVSAILTKLGLPTRRAVALRADELGLV</sequence>
<dbReference type="GO" id="GO:0003677">
    <property type="term" value="F:DNA binding"/>
    <property type="evidence" value="ECO:0007669"/>
    <property type="project" value="InterPro"/>
</dbReference>
<dbReference type="SUPFAM" id="SSF46894">
    <property type="entry name" value="C-terminal effector domain of the bipartite response regulators"/>
    <property type="match status" value="1"/>
</dbReference>
<organism evidence="3 4">
    <name type="scientific">Parafrankia colletiae</name>
    <dbReference type="NCBI Taxonomy" id="573497"/>
    <lineage>
        <taxon>Bacteria</taxon>
        <taxon>Bacillati</taxon>
        <taxon>Actinomycetota</taxon>
        <taxon>Actinomycetes</taxon>
        <taxon>Frankiales</taxon>
        <taxon>Frankiaceae</taxon>
        <taxon>Parafrankia</taxon>
    </lineage>
</organism>
<evidence type="ECO:0000313" key="3">
    <source>
        <dbReference type="EMBL" id="OHV33495.1"/>
    </source>
</evidence>
<evidence type="ECO:0000259" key="2">
    <source>
        <dbReference type="SMART" id="SM00421"/>
    </source>
</evidence>
<gene>
    <name evidence="3" type="ORF">CC117_22810</name>
</gene>
<dbReference type="Proteomes" id="UP000179627">
    <property type="component" value="Unassembled WGS sequence"/>
</dbReference>
<feature type="domain" description="HTH luxR-type" evidence="2">
    <location>
        <begin position="150"/>
        <end position="198"/>
    </location>
</feature>
<protein>
    <recommendedName>
        <fullName evidence="2">HTH luxR-type domain-containing protein</fullName>
    </recommendedName>
</protein>
<proteinExistence type="predicted"/>
<dbReference type="InterPro" id="IPR016032">
    <property type="entry name" value="Sig_transdc_resp-reg_C-effctor"/>
</dbReference>
<dbReference type="RefSeq" id="WP_071087039.1">
    <property type="nucleotide sequence ID" value="NZ_MBLM01000131.1"/>
</dbReference>
<dbReference type="AlphaFoldDB" id="A0A1S1QJR4"/>
<dbReference type="SMART" id="SM00421">
    <property type="entry name" value="HTH_LUXR"/>
    <property type="match status" value="1"/>
</dbReference>
<dbReference type="Gene3D" id="1.10.10.10">
    <property type="entry name" value="Winged helix-like DNA-binding domain superfamily/Winged helix DNA-binding domain"/>
    <property type="match status" value="1"/>
</dbReference>
<dbReference type="InterPro" id="IPR000792">
    <property type="entry name" value="Tscrpt_reg_LuxR_C"/>
</dbReference>
<keyword evidence="4" id="KW-1185">Reference proteome</keyword>
<comment type="caution">
    <text evidence="3">The sequence shown here is derived from an EMBL/GenBank/DDBJ whole genome shotgun (WGS) entry which is preliminary data.</text>
</comment>
<dbReference type="Pfam" id="PF00196">
    <property type="entry name" value="GerE"/>
    <property type="match status" value="1"/>
</dbReference>
<reference evidence="4" key="1">
    <citation type="submission" date="2016-07" db="EMBL/GenBank/DDBJ databases">
        <title>Sequence Frankia sp. strain CcI1.17.</title>
        <authorList>
            <person name="Ghodhbane-Gtari F."/>
            <person name="Swanson E."/>
            <person name="Gueddou A."/>
            <person name="Morris K."/>
            <person name="Hezbri K."/>
            <person name="Ktari A."/>
            <person name="Nouioui I."/>
            <person name="Abebe-Akele F."/>
            <person name="Simpson S."/>
            <person name="Thomas K."/>
            <person name="Gtari M."/>
            <person name="Tisa L.S."/>
            <person name="Hurst S."/>
        </authorList>
    </citation>
    <scope>NUCLEOTIDE SEQUENCE [LARGE SCALE GENOMIC DNA]</scope>
    <source>
        <strain evidence="4">Cc1.17</strain>
    </source>
</reference>
<dbReference type="InterPro" id="IPR036388">
    <property type="entry name" value="WH-like_DNA-bd_sf"/>
</dbReference>
<accession>A0A1S1QJR4</accession>
<evidence type="ECO:0000256" key="1">
    <source>
        <dbReference type="SAM" id="MobiDB-lite"/>
    </source>
</evidence>
<name>A0A1S1QJR4_9ACTN</name>
<feature type="region of interest" description="Disordered" evidence="1">
    <location>
        <begin position="82"/>
        <end position="110"/>
    </location>
</feature>
<dbReference type="InterPro" id="IPR041664">
    <property type="entry name" value="AAA_16"/>
</dbReference>
<dbReference type="EMBL" id="MBLM01000131">
    <property type="protein sequence ID" value="OHV33495.1"/>
    <property type="molecule type" value="Genomic_DNA"/>
</dbReference>